<sequence>MPHAPPYVTYPMVWNMPANEITDPELIISDYGTSFVISQTPSLTLHTPALYSPPEVFFNEPILYPLFKTFAWGPDDIIAEMVNTWGQPPVKWWNFWANDSKFFNPDGSWIINFPHISTPVFRHLHEHMWDMG</sequence>
<dbReference type="OrthoDB" id="5979581at2759"/>
<dbReference type="Proteomes" id="UP000034164">
    <property type="component" value="Unassembled WGS sequence"/>
</dbReference>
<gene>
    <name evidence="1" type="ORF">EMCG_04991</name>
</gene>
<comment type="caution">
    <text evidence="1">The sequence shown here is derived from an EMBL/GenBank/DDBJ whole genome shotgun (WGS) entry which is preliminary data.</text>
</comment>
<dbReference type="EMBL" id="LCZI01001562">
    <property type="protein sequence ID" value="KKZ60280.1"/>
    <property type="molecule type" value="Genomic_DNA"/>
</dbReference>
<accession>A0A0G2HRF6</accession>
<dbReference type="InterPro" id="IPR011009">
    <property type="entry name" value="Kinase-like_dom_sf"/>
</dbReference>
<reference evidence="2" key="1">
    <citation type="journal article" date="2015" name="PLoS Genet.">
        <title>The dynamic genome and transcriptome of the human fungal pathogen Blastomyces and close relative Emmonsia.</title>
        <authorList>
            <person name="Munoz J.F."/>
            <person name="Gauthier G.M."/>
            <person name="Desjardins C.A."/>
            <person name="Gallo J.E."/>
            <person name="Holder J."/>
            <person name="Sullivan T.D."/>
            <person name="Marty A.J."/>
            <person name="Carmen J.C."/>
            <person name="Chen Z."/>
            <person name="Ding L."/>
            <person name="Gujja S."/>
            <person name="Magrini V."/>
            <person name="Misas E."/>
            <person name="Mitreva M."/>
            <person name="Priest M."/>
            <person name="Saif S."/>
            <person name="Whiston E.A."/>
            <person name="Young S."/>
            <person name="Zeng Q."/>
            <person name="Goldman W.E."/>
            <person name="Mardis E.R."/>
            <person name="Taylor J.W."/>
            <person name="McEwen J.G."/>
            <person name="Clay O.K."/>
            <person name="Klein B.S."/>
            <person name="Cuomo C.A."/>
        </authorList>
    </citation>
    <scope>NUCLEOTIDE SEQUENCE [LARGE SCALE GENOMIC DNA]</scope>
    <source>
        <strain evidence="2">UAMH 3008</strain>
    </source>
</reference>
<name>A0A0G2HRF6_9EURO</name>
<dbReference type="AlphaFoldDB" id="A0A0G2HRF6"/>
<dbReference type="SUPFAM" id="SSF56112">
    <property type="entry name" value="Protein kinase-like (PK-like)"/>
    <property type="match status" value="1"/>
</dbReference>
<protein>
    <submittedName>
        <fullName evidence="1">Uncharacterized protein</fullName>
    </submittedName>
</protein>
<evidence type="ECO:0000313" key="1">
    <source>
        <dbReference type="EMBL" id="KKZ60280.1"/>
    </source>
</evidence>
<evidence type="ECO:0000313" key="2">
    <source>
        <dbReference type="Proteomes" id="UP000034164"/>
    </source>
</evidence>
<proteinExistence type="predicted"/>
<dbReference type="VEuPathDB" id="FungiDB:EMCG_04991"/>
<organism evidence="1 2">
    <name type="scientific">[Emmonsia] crescens</name>
    <dbReference type="NCBI Taxonomy" id="73230"/>
    <lineage>
        <taxon>Eukaryota</taxon>
        <taxon>Fungi</taxon>
        <taxon>Dikarya</taxon>
        <taxon>Ascomycota</taxon>
        <taxon>Pezizomycotina</taxon>
        <taxon>Eurotiomycetes</taxon>
        <taxon>Eurotiomycetidae</taxon>
        <taxon>Onygenales</taxon>
        <taxon>Ajellomycetaceae</taxon>
        <taxon>Emergomyces</taxon>
    </lineage>
</organism>